<keyword evidence="5" id="KW-1185">Reference proteome</keyword>
<dbReference type="Pfam" id="PF00440">
    <property type="entry name" value="TetR_N"/>
    <property type="match status" value="1"/>
</dbReference>
<sequence length="233" mass="25383">MTTEVNFRRVLSWGKLTWMVKFSCRAKEEAVVTSTPSSPTLRTDARRNVERIRVAAVKVFRERGLSAPLEEVAAAAHVSKATIFNRLGGRIGLIDAVLDDVVAAELRGVIDDARSVAEVRERICSYVGAIRDLQYRLPAVNDVLLQEFPDSEQLMALCHVGGAFHDDLVAGGHAAGVLVHGFTPGDFQALTLDNALALKYGGRPPRADYDRRTRFVLGGICRSAGQLEGTRAP</sequence>
<gene>
    <name evidence="4" type="ORF">ACFS27_25235</name>
</gene>
<dbReference type="Proteomes" id="UP001597479">
    <property type="component" value="Unassembled WGS sequence"/>
</dbReference>
<evidence type="ECO:0000313" key="5">
    <source>
        <dbReference type="Proteomes" id="UP001597479"/>
    </source>
</evidence>
<dbReference type="RefSeq" id="WP_377189248.1">
    <property type="nucleotide sequence ID" value="NZ_JBHUOG010000002.1"/>
</dbReference>
<dbReference type="InterPro" id="IPR001647">
    <property type="entry name" value="HTH_TetR"/>
</dbReference>
<dbReference type="InterPro" id="IPR009057">
    <property type="entry name" value="Homeodomain-like_sf"/>
</dbReference>
<evidence type="ECO:0000259" key="3">
    <source>
        <dbReference type="PROSITE" id="PS50977"/>
    </source>
</evidence>
<accession>A0ABW5VYZ2</accession>
<comment type="caution">
    <text evidence="4">The sequence shown here is derived from an EMBL/GenBank/DDBJ whole genome shotgun (WGS) entry which is preliminary data.</text>
</comment>
<protein>
    <submittedName>
        <fullName evidence="4">TetR/AcrR family transcriptional regulator</fullName>
    </submittedName>
</protein>
<dbReference type="Gene3D" id="1.10.357.10">
    <property type="entry name" value="Tetracycline Repressor, domain 2"/>
    <property type="match status" value="1"/>
</dbReference>
<feature type="DNA-binding region" description="H-T-H motif" evidence="2">
    <location>
        <begin position="68"/>
        <end position="87"/>
    </location>
</feature>
<proteinExistence type="predicted"/>
<dbReference type="InterPro" id="IPR050109">
    <property type="entry name" value="HTH-type_TetR-like_transc_reg"/>
</dbReference>
<evidence type="ECO:0000313" key="4">
    <source>
        <dbReference type="EMBL" id="MFD2796887.1"/>
    </source>
</evidence>
<name>A0ABW5VYZ2_9MICO</name>
<evidence type="ECO:0000256" key="2">
    <source>
        <dbReference type="PROSITE-ProRule" id="PRU00335"/>
    </source>
</evidence>
<feature type="domain" description="HTH tetR-type" evidence="3">
    <location>
        <begin position="46"/>
        <end position="105"/>
    </location>
</feature>
<dbReference type="SUPFAM" id="SSF46689">
    <property type="entry name" value="Homeodomain-like"/>
    <property type="match status" value="1"/>
</dbReference>
<evidence type="ECO:0000256" key="1">
    <source>
        <dbReference type="ARBA" id="ARBA00023125"/>
    </source>
</evidence>
<dbReference type="PANTHER" id="PTHR30055:SF209">
    <property type="entry name" value="POSSIBLE TRANSCRIPTIONAL REGULATORY PROTEIN (PROBABLY TETR-FAMILY)"/>
    <property type="match status" value="1"/>
</dbReference>
<organism evidence="4 5">
    <name type="scientific">Promicromonospora vindobonensis</name>
    <dbReference type="NCBI Taxonomy" id="195748"/>
    <lineage>
        <taxon>Bacteria</taxon>
        <taxon>Bacillati</taxon>
        <taxon>Actinomycetota</taxon>
        <taxon>Actinomycetes</taxon>
        <taxon>Micrococcales</taxon>
        <taxon>Promicromonosporaceae</taxon>
        <taxon>Promicromonospora</taxon>
    </lineage>
</organism>
<dbReference type="PROSITE" id="PS50977">
    <property type="entry name" value="HTH_TETR_2"/>
    <property type="match status" value="1"/>
</dbReference>
<dbReference type="PANTHER" id="PTHR30055">
    <property type="entry name" value="HTH-TYPE TRANSCRIPTIONAL REGULATOR RUTR"/>
    <property type="match status" value="1"/>
</dbReference>
<dbReference type="EMBL" id="JBHUOG010000002">
    <property type="protein sequence ID" value="MFD2796887.1"/>
    <property type="molecule type" value="Genomic_DNA"/>
</dbReference>
<keyword evidence="1 2" id="KW-0238">DNA-binding</keyword>
<reference evidence="5" key="1">
    <citation type="journal article" date="2019" name="Int. J. Syst. Evol. Microbiol.">
        <title>The Global Catalogue of Microorganisms (GCM) 10K type strain sequencing project: providing services to taxonomists for standard genome sequencing and annotation.</title>
        <authorList>
            <consortium name="The Broad Institute Genomics Platform"/>
            <consortium name="The Broad Institute Genome Sequencing Center for Infectious Disease"/>
            <person name="Wu L."/>
            <person name="Ma J."/>
        </authorList>
    </citation>
    <scope>NUCLEOTIDE SEQUENCE [LARGE SCALE GENOMIC DNA]</scope>
    <source>
        <strain evidence="5">CCM 7044</strain>
    </source>
</reference>